<evidence type="ECO:0000313" key="1">
    <source>
        <dbReference type="EMBL" id="KAL5109833.1"/>
    </source>
</evidence>
<reference evidence="1 3" key="1">
    <citation type="journal article" date="2022" name="Front. Cell. Infect. Microbiol.">
        <title>The Genomes of Two Strains of Taenia crassiceps the Animal Model for the Study of Human Cysticercosis.</title>
        <authorList>
            <person name="Bobes R.J."/>
            <person name="Estrada K."/>
            <person name="Rios-Valencia D.G."/>
            <person name="Calderon-Gallegos A."/>
            <person name="de la Torre P."/>
            <person name="Carrero J.C."/>
            <person name="Sanchez-Flores A."/>
            <person name="Laclette J.P."/>
        </authorList>
    </citation>
    <scope>NUCLEOTIDE SEQUENCE [LARGE SCALE GENOMIC DNA]</scope>
    <source>
        <strain evidence="1">WFUcys</strain>
    </source>
</reference>
<name>A0ABR4QJ56_9CEST</name>
<dbReference type="EMBL" id="JAKROA010000002">
    <property type="protein sequence ID" value="KAL5109833.1"/>
    <property type="molecule type" value="Genomic_DNA"/>
</dbReference>
<dbReference type="EMBL" id="JAKROA010000002">
    <property type="protein sequence ID" value="KAL5110769.1"/>
    <property type="molecule type" value="Genomic_DNA"/>
</dbReference>
<evidence type="ECO:0000313" key="2">
    <source>
        <dbReference type="EMBL" id="KAL5110769.1"/>
    </source>
</evidence>
<proteinExistence type="predicted"/>
<comment type="caution">
    <text evidence="1">The sequence shown here is derived from an EMBL/GenBank/DDBJ whole genome shotgun (WGS) entry which is preliminary data.</text>
</comment>
<protein>
    <submittedName>
        <fullName evidence="1">Uncharacterized protein</fullName>
    </submittedName>
</protein>
<accession>A0ABR4QJ56</accession>
<sequence length="103" mass="11789">MPHLLILEMPYYAGLIVISVHRGLVDLVSLQPIVFRGANICCQQFYVARYAEVRTQVEIPPDSQHATTIQGRMTMALNTSWSTCRQFPMKRMVMVMVMVMVVE</sequence>
<gene>
    <name evidence="1" type="ORF">TcWFU_001615</name>
    <name evidence="2" type="ORF">TcWFU_008272</name>
</gene>
<reference evidence="1" key="2">
    <citation type="submission" date="2024-12" db="EMBL/GenBank/DDBJ databases">
        <authorList>
            <person name="Estrada K."/>
            <person name="Bobes R.J."/>
            <person name="Sanchez-Flores A."/>
            <person name="Laclette J.P."/>
        </authorList>
    </citation>
    <scope>NUCLEOTIDE SEQUENCE</scope>
    <source>
        <strain evidence="1">WFUcys</strain>
        <tissue evidence="1">Peritoneal cavity of infected mice</tissue>
    </source>
</reference>
<keyword evidence="3" id="KW-1185">Reference proteome</keyword>
<dbReference type="Proteomes" id="UP001651158">
    <property type="component" value="Unassembled WGS sequence"/>
</dbReference>
<organism evidence="1 3">
    <name type="scientific">Taenia crassiceps</name>
    <dbReference type="NCBI Taxonomy" id="6207"/>
    <lineage>
        <taxon>Eukaryota</taxon>
        <taxon>Metazoa</taxon>
        <taxon>Spiralia</taxon>
        <taxon>Lophotrochozoa</taxon>
        <taxon>Platyhelminthes</taxon>
        <taxon>Cestoda</taxon>
        <taxon>Eucestoda</taxon>
        <taxon>Cyclophyllidea</taxon>
        <taxon>Taeniidae</taxon>
        <taxon>Taenia</taxon>
    </lineage>
</organism>
<evidence type="ECO:0000313" key="3">
    <source>
        <dbReference type="Proteomes" id="UP001651158"/>
    </source>
</evidence>